<comment type="caution">
    <text evidence="1">The sequence shown here is derived from an EMBL/GenBank/DDBJ whole genome shotgun (WGS) entry which is preliminary data.</text>
</comment>
<dbReference type="EMBL" id="DRNB01000088">
    <property type="protein sequence ID" value="HHJ63734.1"/>
    <property type="molecule type" value="Genomic_DNA"/>
</dbReference>
<reference evidence="1" key="1">
    <citation type="journal article" date="2020" name="mSystems">
        <title>Genome- and Community-Level Interaction Insights into Carbon Utilization and Element Cycling Functions of Hydrothermarchaeota in Hydrothermal Sediment.</title>
        <authorList>
            <person name="Zhou Z."/>
            <person name="Liu Y."/>
            <person name="Xu W."/>
            <person name="Pan J."/>
            <person name="Luo Z.H."/>
            <person name="Li M."/>
        </authorList>
    </citation>
    <scope>NUCLEOTIDE SEQUENCE [LARGE SCALE GENOMIC DNA]</scope>
    <source>
        <strain evidence="1">HyVt-501</strain>
    </source>
</reference>
<organism evidence="1">
    <name type="scientific">Aquifex aeolicus</name>
    <dbReference type="NCBI Taxonomy" id="63363"/>
    <lineage>
        <taxon>Bacteria</taxon>
        <taxon>Pseudomonadati</taxon>
        <taxon>Aquificota</taxon>
        <taxon>Aquificia</taxon>
        <taxon>Aquificales</taxon>
        <taxon>Aquificaceae</taxon>
        <taxon>Aquifex</taxon>
    </lineage>
</organism>
<dbReference type="AlphaFoldDB" id="A0A7C5Q1M4"/>
<evidence type="ECO:0000313" key="1">
    <source>
        <dbReference type="EMBL" id="HHJ63734.1"/>
    </source>
</evidence>
<gene>
    <name evidence="1" type="ORF">ENJ61_02400</name>
</gene>
<name>A0A7C5Q1M4_AQUAO</name>
<protein>
    <submittedName>
        <fullName evidence="1">Uncharacterized protein</fullName>
    </submittedName>
</protein>
<proteinExistence type="predicted"/>
<sequence length="144" mass="16945">MGKIVEFPSGDDQRKRKGDLERKRLSQEEFLSLVEPFRDGLRKFYPTQVKDILGIAGFGEKLGNEIFVMGVLIWEHLRRGEPVASTFMAVFVNGQLEKVSFLEARNNYWDWNLMMETYQTRFNTREMFRELQDLREQIFGGGKL</sequence>
<accession>A0A7C5Q1M4</accession>
<dbReference type="Proteomes" id="UP000885792">
    <property type="component" value="Unassembled WGS sequence"/>
</dbReference>